<dbReference type="NCBIfam" id="TIGR00756">
    <property type="entry name" value="PPR"/>
    <property type="match status" value="2"/>
</dbReference>
<proteinExistence type="inferred from homology"/>
<dbReference type="EMBL" id="JADFTS010000006">
    <property type="protein sequence ID" value="KAF9601541.1"/>
    <property type="molecule type" value="Genomic_DNA"/>
</dbReference>
<dbReference type="InterPro" id="IPR002885">
    <property type="entry name" value="PPR_rpt"/>
</dbReference>
<dbReference type="Proteomes" id="UP000631114">
    <property type="component" value="Unassembled WGS sequence"/>
</dbReference>
<keyword evidence="2" id="KW-0677">Repeat</keyword>
<dbReference type="OrthoDB" id="185373at2759"/>
<dbReference type="PROSITE" id="PS51375">
    <property type="entry name" value="PPR"/>
    <property type="match status" value="2"/>
</dbReference>
<evidence type="ECO:0000313" key="4">
    <source>
        <dbReference type="EMBL" id="KAF9601541.1"/>
    </source>
</evidence>
<evidence type="ECO:0000256" key="1">
    <source>
        <dbReference type="ARBA" id="ARBA00007626"/>
    </source>
</evidence>
<comment type="similarity">
    <text evidence="1">Belongs to the PPR family. P subfamily.</text>
</comment>
<reference evidence="4 5" key="1">
    <citation type="submission" date="2020-10" db="EMBL/GenBank/DDBJ databases">
        <title>The Coptis chinensis genome and diversification of protoberbering-type alkaloids.</title>
        <authorList>
            <person name="Wang B."/>
            <person name="Shu S."/>
            <person name="Song C."/>
            <person name="Liu Y."/>
        </authorList>
    </citation>
    <scope>NUCLEOTIDE SEQUENCE [LARGE SCALE GENOMIC DNA]</scope>
    <source>
        <strain evidence="4">HL-2020</strain>
        <tissue evidence="4">Leaf</tissue>
    </source>
</reference>
<evidence type="ECO:0000256" key="3">
    <source>
        <dbReference type="PROSITE-ProRule" id="PRU00708"/>
    </source>
</evidence>
<protein>
    <recommendedName>
        <fullName evidence="6">Pentatricopeptide repeat-containing protein</fullName>
    </recommendedName>
</protein>
<dbReference type="Gene3D" id="1.25.40.10">
    <property type="entry name" value="Tetratricopeptide repeat domain"/>
    <property type="match status" value="1"/>
</dbReference>
<evidence type="ECO:0008006" key="6">
    <source>
        <dbReference type="Google" id="ProtNLM"/>
    </source>
</evidence>
<dbReference type="Pfam" id="PF13041">
    <property type="entry name" value="PPR_2"/>
    <property type="match status" value="1"/>
</dbReference>
<organism evidence="4 5">
    <name type="scientific">Coptis chinensis</name>
    <dbReference type="NCBI Taxonomy" id="261450"/>
    <lineage>
        <taxon>Eukaryota</taxon>
        <taxon>Viridiplantae</taxon>
        <taxon>Streptophyta</taxon>
        <taxon>Embryophyta</taxon>
        <taxon>Tracheophyta</taxon>
        <taxon>Spermatophyta</taxon>
        <taxon>Magnoliopsida</taxon>
        <taxon>Ranunculales</taxon>
        <taxon>Ranunculaceae</taxon>
        <taxon>Coptidoideae</taxon>
        <taxon>Coptis</taxon>
    </lineage>
</organism>
<name>A0A835LW20_9MAGN</name>
<feature type="repeat" description="PPR" evidence="3">
    <location>
        <begin position="43"/>
        <end position="77"/>
    </location>
</feature>
<sequence length="166" mass="19538">MKGVLRRTYIRIIYIWILYVSRGNRGRRCKLYKEMKKKGIVLDVVAYNTVLHVIGISEGVDVSITLYKEMIELGCKPNIVTYNIIVKFLCQSGRFRLAYVILDQMPEKGCFPNVITYHGFFGCLEKPKEMLKLFDRMIESGVRPRMDTYVMLLRRFGRWGFFVQCL</sequence>
<accession>A0A835LW20</accession>
<dbReference type="InterPro" id="IPR011990">
    <property type="entry name" value="TPR-like_helical_dom_sf"/>
</dbReference>
<evidence type="ECO:0000313" key="5">
    <source>
        <dbReference type="Proteomes" id="UP000631114"/>
    </source>
</evidence>
<dbReference type="PANTHER" id="PTHR47941">
    <property type="entry name" value="PENTATRICOPEPTIDE REPEAT-CONTAINING PROTEIN 3, MITOCHONDRIAL"/>
    <property type="match status" value="1"/>
</dbReference>
<dbReference type="Pfam" id="PF01535">
    <property type="entry name" value="PPR"/>
    <property type="match status" value="1"/>
</dbReference>
<evidence type="ECO:0000256" key="2">
    <source>
        <dbReference type="ARBA" id="ARBA00022737"/>
    </source>
</evidence>
<feature type="repeat" description="PPR" evidence="3">
    <location>
        <begin position="78"/>
        <end position="112"/>
    </location>
</feature>
<comment type="caution">
    <text evidence="4">The sequence shown here is derived from an EMBL/GenBank/DDBJ whole genome shotgun (WGS) entry which is preliminary data.</text>
</comment>
<dbReference type="AlphaFoldDB" id="A0A835LW20"/>
<gene>
    <name evidence="4" type="ORF">IFM89_020369</name>
</gene>
<keyword evidence="5" id="KW-1185">Reference proteome</keyword>